<protein>
    <submittedName>
        <fullName evidence="1">Uncharacterized protein</fullName>
    </submittedName>
</protein>
<evidence type="ECO:0000313" key="1">
    <source>
        <dbReference type="EMBL" id="UBU98343.1"/>
    </source>
</evidence>
<dbReference type="EMBL" id="MW538937">
    <property type="protein sequence ID" value="UBU98343.1"/>
    <property type="molecule type" value="Genomic_DNA"/>
</dbReference>
<reference evidence="1" key="1">
    <citation type="submission" date="2021-01" db="EMBL/GenBank/DDBJ databases">
        <authorList>
            <person name="Sun H.-H."/>
            <person name="Zhang S."/>
            <person name="Zhang Y.-J."/>
        </authorList>
    </citation>
    <scope>NUCLEOTIDE SEQUENCE</scope>
    <source>
        <strain evidence="1">CMM1</strain>
    </source>
</reference>
<accession>A0A8K1MGB7</accession>
<dbReference type="RefSeq" id="YP_010218575.1">
    <property type="nucleotide sequence ID" value="NC_058917.1"/>
</dbReference>
<keyword evidence="1" id="KW-0496">Mitochondrion</keyword>
<dbReference type="GeneID" id="68665273"/>
<dbReference type="AlphaFoldDB" id="A0A8K1MGB7"/>
<organism evidence="1">
    <name type="scientific">Morchella brunnea</name>
    <dbReference type="NCBI Taxonomy" id="1174671"/>
    <lineage>
        <taxon>Eukaryota</taxon>
        <taxon>Fungi</taxon>
        <taxon>Dikarya</taxon>
        <taxon>Ascomycota</taxon>
        <taxon>Pezizomycotina</taxon>
        <taxon>Pezizomycetes</taxon>
        <taxon>Pezizales</taxon>
        <taxon>Morchellaceae</taxon>
        <taxon>Morchella</taxon>
    </lineage>
</organism>
<sequence length="154" mass="16813">MPYFVNANPPDKGRHNFVRACKNWGAEGKHPQPPKIVLQGSSLLYPPPPPPALPPPPSLYIGPPLHPTTTRVVVGLEGRGGARVIWFFYPPPLPRLPHLEPARGGVKGVGWAATPCIPAPGTHSYACRRRDGTSAFRWTLNTPIVIRHSSLNIF</sequence>
<gene>
    <name evidence="1" type="primary">orf154A</name>
</gene>
<proteinExistence type="predicted"/>
<geneLocation type="mitochondrion" evidence="1"/>
<name>A0A8K1MGB7_9PEZI</name>